<name>A0A381W4Y2_9ZZZZ</name>
<gene>
    <name evidence="2" type="ORF">METZ01_LOCUS99882</name>
</gene>
<feature type="transmembrane region" description="Helical" evidence="1">
    <location>
        <begin position="39"/>
        <end position="60"/>
    </location>
</feature>
<organism evidence="2">
    <name type="scientific">marine metagenome</name>
    <dbReference type="NCBI Taxonomy" id="408172"/>
    <lineage>
        <taxon>unclassified sequences</taxon>
        <taxon>metagenomes</taxon>
        <taxon>ecological metagenomes</taxon>
    </lineage>
</organism>
<sequence length="67" mass="7796">MLRRIRRSINTVLPLLITTPVFAHESFDHMLGYRHGTHNSLEFVGIVFAIAALFLLLVFFRKGEKRQ</sequence>
<dbReference type="AlphaFoldDB" id="A0A381W4Y2"/>
<proteinExistence type="predicted"/>
<keyword evidence="1" id="KW-1133">Transmembrane helix</keyword>
<evidence type="ECO:0000313" key="2">
    <source>
        <dbReference type="EMBL" id="SVA47028.1"/>
    </source>
</evidence>
<accession>A0A381W4Y2</accession>
<reference evidence="2" key="1">
    <citation type="submission" date="2018-05" db="EMBL/GenBank/DDBJ databases">
        <authorList>
            <person name="Lanie J.A."/>
            <person name="Ng W.-L."/>
            <person name="Kazmierczak K.M."/>
            <person name="Andrzejewski T.M."/>
            <person name="Davidsen T.M."/>
            <person name="Wayne K.J."/>
            <person name="Tettelin H."/>
            <person name="Glass J.I."/>
            <person name="Rusch D."/>
            <person name="Podicherti R."/>
            <person name="Tsui H.-C.T."/>
            <person name="Winkler M.E."/>
        </authorList>
    </citation>
    <scope>NUCLEOTIDE SEQUENCE</scope>
</reference>
<evidence type="ECO:0000256" key="1">
    <source>
        <dbReference type="SAM" id="Phobius"/>
    </source>
</evidence>
<dbReference type="EMBL" id="UINC01010582">
    <property type="protein sequence ID" value="SVA47028.1"/>
    <property type="molecule type" value="Genomic_DNA"/>
</dbReference>
<protein>
    <submittedName>
        <fullName evidence="2">Uncharacterized protein</fullName>
    </submittedName>
</protein>
<keyword evidence="1" id="KW-0812">Transmembrane</keyword>
<keyword evidence="1" id="KW-0472">Membrane</keyword>